<proteinExistence type="predicted"/>
<reference evidence="2 3" key="1">
    <citation type="submission" date="2007-10" db="EMBL/GenBank/DDBJ databases">
        <title>Draft genome sequence of Dorea formicigenerans(ATCC 27755).</title>
        <authorList>
            <person name="Sudarsanam P."/>
            <person name="Ley R."/>
            <person name="Guruge J."/>
            <person name="Turnbaugh P.J."/>
            <person name="Mahowald M."/>
            <person name="Liep D."/>
            <person name="Gordon J."/>
        </authorList>
    </citation>
    <scope>NUCLEOTIDE SEQUENCE [LARGE SCALE GENOMIC DNA]</scope>
    <source>
        <strain evidence="2 3">ATCC 27755</strain>
    </source>
</reference>
<protein>
    <submittedName>
        <fullName evidence="2">Heptaprenyl diphosphate synthase component I</fullName>
    </submittedName>
</protein>
<dbReference type="EMBL" id="AAXA02000013">
    <property type="protein sequence ID" value="EDR47125.1"/>
    <property type="molecule type" value="Genomic_DNA"/>
</dbReference>
<evidence type="ECO:0000313" key="2">
    <source>
        <dbReference type="EMBL" id="EDR47125.1"/>
    </source>
</evidence>
<feature type="transmembrane region" description="Helical" evidence="1">
    <location>
        <begin position="21"/>
        <end position="41"/>
    </location>
</feature>
<dbReference type="AlphaFoldDB" id="B0G5S5"/>
<keyword evidence="1" id="KW-1133">Transmembrane helix</keyword>
<organism evidence="2 3">
    <name type="scientific">Dorea formicigenerans ATCC 27755</name>
    <dbReference type="NCBI Taxonomy" id="411461"/>
    <lineage>
        <taxon>Bacteria</taxon>
        <taxon>Bacillati</taxon>
        <taxon>Bacillota</taxon>
        <taxon>Clostridia</taxon>
        <taxon>Lachnospirales</taxon>
        <taxon>Lachnospiraceae</taxon>
        <taxon>Dorea</taxon>
    </lineage>
</organism>
<name>B0G5S5_9FIRM</name>
<dbReference type="STRING" id="411461.DORFOR_01616"/>
<feature type="transmembrane region" description="Helical" evidence="1">
    <location>
        <begin position="150"/>
        <end position="171"/>
    </location>
</feature>
<accession>B0G5S5</accession>
<gene>
    <name evidence="2" type="ORF">DORFOR_01616</name>
</gene>
<dbReference type="Pfam" id="PF07456">
    <property type="entry name" value="Hpre_diP_synt_I"/>
    <property type="match status" value="1"/>
</dbReference>
<dbReference type="eggNOG" id="COG4769">
    <property type="taxonomic scope" value="Bacteria"/>
</dbReference>
<dbReference type="PIRSF" id="PIRSF027391">
    <property type="entry name" value="Hpre_diP_synt_I"/>
    <property type="match status" value="1"/>
</dbReference>
<dbReference type="InterPro" id="IPR014535">
    <property type="entry name" value="Hpre_diP_synt_I"/>
</dbReference>
<dbReference type="Proteomes" id="UP000005359">
    <property type="component" value="Unassembled WGS sequence"/>
</dbReference>
<evidence type="ECO:0000313" key="3">
    <source>
        <dbReference type="Proteomes" id="UP000005359"/>
    </source>
</evidence>
<dbReference type="InterPro" id="IPR010898">
    <property type="entry name" value="Hpre_diP_synth_I"/>
</dbReference>
<feature type="transmembrane region" description="Helical" evidence="1">
    <location>
        <begin position="47"/>
        <end position="68"/>
    </location>
</feature>
<dbReference type="Gene3D" id="1.10.1760.20">
    <property type="match status" value="1"/>
</dbReference>
<feature type="transmembrane region" description="Helical" evidence="1">
    <location>
        <begin position="120"/>
        <end position="144"/>
    </location>
</feature>
<reference evidence="2 3" key="2">
    <citation type="submission" date="2007-10" db="EMBL/GenBank/DDBJ databases">
        <authorList>
            <person name="Fulton L."/>
            <person name="Clifton S."/>
            <person name="Fulton B."/>
            <person name="Xu J."/>
            <person name="Minx P."/>
            <person name="Pepin K.H."/>
            <person name="Johnson M."/>
            <person name="Thiruvilangam P."/>
            <person name="Bhonagiri V."/>
            <person name="Nash W.E."/>
            <person name="Wang C."/>
            <person name="Mardis E.R."/>
            <person name="Wilson R.K."/>
        </authorList>
    </citation>
    <scope>NUCLEOTIDE SEQUENCE [LARGE SCALE GENOMIC DNA]</scope>
    <source>
        <strain evidence="2 3">ATCC 27755</strain>
    </source>
</reference>
<keyword evidence="1" id="KW-0812">Transmembrane</keyword>
<comment type="caution">
    <text evidence="2">The sequence shown here is derived from an EMBL/GenBank/DDBJ whole genome shotgun (WGS) entry which is preliminary data.</text>
</comment>
<evidence type="ECO:0000256" key="1">
    <source>
        <dbReference type="SAM" id="Phobius"/>
    </source>
</evidence>
<sequence>MPQRIKNKKEQPDIVGGDIKVKNRVAYFGVFTALALIFSYIETLVPISFGIPGVKLGLANLIIVIALYKIPLREVYVLSIVRVLLSGVLFGNYFSIAYSLAGGLLSLTVMALLKKAGGFSVIGISIAGGVCHNIGQLVVAMIVVETFAMSYYMPVLLVAGLITGFLIGVVADQVLRRISDIMFLE</sequence>
<dbReference type="PaxDb" id="411461-DORFOR_01616"/>
<keyword evidence="1" id="KW-0472">Membrane</keyword>